<dbReference type="PANTHER" id="PTHR33463:SF203">
    <property type="entry name" value="AAA+ ATPASE DOMAIN-CONTAINING PROTEIN"/>
    <property type="match status" value="1"/>
</dbReference>
<dbReference type="FunFam" id="3.40.50.300:FF:001091">
    <property type="entry name" value="Probable disease resistance protein At1g61300"/>
    <property type="match status" value="1"/>
</dbReference>
<reference evidence="10" key="2">
    <citation type="journal article" date="2018" name="BMC Genomics">
        <title>A manually annotated Actinidia chinensis var. chinensis (kiwifruit) genome highlights the challenges associated with draft genomes and gene prediction in plants.</title>
        <authorList>
            <person name="Pilkington S.M."/>
            <person name="Crowhurst R."/>
            <person name="Hilario E."/>
            <person name="Nardozza S."/>
            <person name="Fraser L."/>
            <person name="Peng Y."/>
            <person name="Gunaseelan K."/>
            <person name="Simpson R."/>
            <person name="Tahir J."/>
            <person name="Deroles S.C."/>
            <person name="Templeton K."/>
            <person name="Luo Z."/>
            <person name="Davy M."/>
            <person name="Cheng C."/>
            <person name="McNeilage M."/>
            <person name="Scaglione D."/>
            <person name="Liu Y."/>
            <person name="Zhang Q."/>
            <person name="Datson P."/>
            <person name="De Silva N."/>
            <person name="Gardiner S.E."/>
            <person name="Bassett H."/>
            <person name="Chagne D."/>
            <person name="McCallum J."/>
            <person name="Dzierzon H."/>
            <person name="Deng C."/>
            <person name="Wang Y.Y."/>
            <person name="Barron L."/>
            <person name="Manako K."/>
            <person name="Bowen J."/>
            <person name="Foster T.M."/>
            <person name="Erridge Z.A."/>
            <person name="Tiffin H."/>
            <person name="Waite C.N."/>
            <person name="Davies K.M."/>
            <person name="Grierson E.P."/>
            <person name="Laing W.A."/>
            <person name="Kirk R."/>
            <person name="Chen X."/>
            <person name="Wood M."/>
            <person name="Montefiori M."/>
            <person name="Brummell D.A."/>
            <person name="Schwinn K.E."/>
            <person name="Catanach A."/>
            <person name="Fullerton C."/>
            <person name="Li D."/>
            <person name="Meiyalaghan S."/>
            <person name="Nieuwenhuizen N."/>
            <person name="Read N."/>
            <person name="Prakash R."/>
            <person name="Hunter D."/>
            <person name="Zhang H."/>
            <person name="McKenzie M."/>
            <person name="Knabel M."/>
            <person name="Harris A."/>
            <person name="Allan A.C."/>
            <person name="Gleave A."/>
            <person name="Chen A."/>
            <person name="Janssen B.J."/>
            <person name="Plunkett B."/>
            <person name="Ampomah-Dwamena C."/>
            <person name="Voogd C."/>
            <person name="Leif D."/>
            <person name="Lafferty D."/>
            <person name="Souleyre E.J.F."/>
            <person name="Varkonyi-Gasic E."/>
            <person name="Gambi F."/>
            <person name="Hanley J."/>
            <person name="Yao J.L."/>
            <person name="Cheung J."/>
            <person name="David K.M."/>
            <person name="Warren B."/>
            <person name="Marsh K."/>
            <person name="Snowden K.C."/>
            <person name="Lin-Wang K."/>
            <person name="Brian L."/>
            <person name="Martinez-Sanchez M."/>
            <person name="Wang M."/>
            <person name="Ileperuma N."/>
            <person name="Macnee N."/>
            <person name="Campin R."/>
            <person name="McAtee P."/>
            <person name="Drummond R.S.M."/>
            <person name="Espley R.V."/>
            <person name="Ireland H.S."/>
            <person name="Wu R."/>
            <person name="Atkinson R.G."/>
            <person name="Karunairetnam S."/>
            <person name="Bulley S."/>
            <person name="Chunkath S."/>
            <person name="Hanley Z."/>
            <person name="Storey R."/>
            <person name="Thrimawithana A.H."/>
            <person name="Thomson S."/>
            <person name="David C."/>
            <person name="Testolin R."/>
            <person name="Huang H."/>
            <person name="Hellens R.P."/>
            <person name="Schaffer R.J."/>
        </authorList>
    </citation>
    <scope>NUCLEOTIDE SEQUENCE [LARGE SCALE GENOMIC DNA]</scope>
    <source>
        <strain evidence="10">cv. Red5</strain>
    </source>
</reference>
<evidence type="ECO:0000313" key="10">
    <source>
        <dbReference type="Proteomes" id="UP000241394"/>
    </source>
</evidence>
<evidence type="ECO:0000256" key="6">
    <source>
        <dbReference type="SAM" id="Coils"/>
    </source>
</evidence>
<dbReference type="InterPro" id="IPR057135">
    <property type="entry name" value="At4g27190-like_LRR"/>
</dbReference>
<dbReference type="InterPro" id="IPR027417">
    <property type="entry name" value="P-loop_NTPase"/>
</dbReference>
<dbReference type="OMA" id="YIEMANS"/>
<organism evidence="9 10">
    <name type="scientific">Actinidia chinensis var. chinensis</name>
    <name type="common">Chinese soft-hair kiwi</name>
    <dbReference type="NCBI Taxonomy" id="1590841"/>
    <lineage>
        <taxon>Eukaryota</taxon>
        <taxon>Viridiplantae</taxon>
        <taxon>Streptophyta</taxon>
        <taxon>Embryophyta</taxon>
        <taxon>Tracheophyta</taxon>
        <taxon>Spermatophyta</taxon>
        <taxon>Magnoliopsida</taxon>
        <taxon>eudicotyledons</taxon>
        <taxon>Gunneridae</taxon>
        <taxon>Pentapetalae</taxon>
        <taxon>asterids</taxon>
        <taxon>Ericales</taxon>
        <taxon>Actinidiaceae</taxon>
        <taxon>Actinidia</taxon>
    </lineage>
</organism>
<evidence type="ECO:0000256" key="5">
    <source>
        <dbReference type="ARBA" id="ARBA00022840"/>
    </source>
</evidence>
<evidence type="ECO:0000256" key="4">
    <source>
        <dbReference type="ARBA" id="ARBA00022821"/>
    </source>
</evidence>
<dbReference type="Proteomes" id="UP000241394">
    <property type="component" value="Chromosome LG3"/>
</dbReference>
<keyword evidence="2" id="KW-0433">Leucine-rich repeat</keyword>
<dbReference type="Pfam" id="PF23247">
    <property type="entry name" value="LRR_RPS2"/>
    <property type="match status" value="3"/>
</dbReference>
<dbReference type="Gene3D" id="1.10.8.430">
    <property type="entry name" value="Helical domain of apoptotic protease-activating factors"/>
    <property type="match status" value="1"/>
</dbReference>
<keyword evidence="4" id="KW-0611">Plant defense</keyword>
<keyword evidence="3" id="KW-0677">Repeat</keyword>
<dbReference type="InterPro" id="IPR032675">
    <property type="entry name" value="LRR_dom_sf"/>
</dbReference>
<dbReference type="PANTHER" id="PTHR33463">
    <property type="entry name" value="NB-ARC DOMAIN-CONTAINING PROTEIN-RELATED"/>
    <property type="match status" value="1"/>
</dbReference>
<dbReference type="STRING" id="1590841.A0A2R6RU19"/>
<dbReference type="Gene3D" id="3.80.10.10">
    <property type="entry name" value="Ribonuclease Inhibitor"/>
    <property type="match status" value="4"/>
</dbReference>
<keyword evidence="5" id="KW-0547">Nucleotide-binding</keyword>
<accession>A0A2R6RU19</accession>
<evidence type="ECO:0000256" key="3">
    <source>
        <dbReference type="ARBA" id="ARBA00022737"/>
    </source>
</evidence>
<dbReference type="PRINTS" id="PR00364">
    <property type="entry name" value="DISEASERSIST"/>
</dbReference>
<dbReference type="Pfam" id="PF00931">
    <property type="entry name" value="NB-ARC"/>
    <property type="match status" value="1"/>
</dbReference>
<dbReference type="SUPFAM" id="SSF52047">
    <property type="entry name" value="RNI-like"/>
    <property type="match status" value="2"/>
</dbReference>
<evidence type="ECO:0000259" key="8">
    <source>
        <dbReference type="Pfam" id="PF23247"/>
    </source>
</evidence>
<dbReference type="SUPFAM" id="SSF52058">
    <property type="entry name" value="L domain-like"/>
    <property type="match status" value="1"/>
</dbReference>
<proteinExistence type="inferred from homology"/>
<keyword evidence="10" id="KW-1185">Reference proteome</keyword>
<dbReference type="GO" id="GO:0043531">
    <property type="term" value="F:ADP binding"/>
    <property type="evidence" value="ECO:0007669"/>
    <property type="project" value="InterPro"/>
</dbReference>
<keyword evidence="5" id="KW-0067">ATP-binding</keyword>
<dbReference type="GO" id="GO:0006952">
    <property type="term" value="P:defense response"/>
    <property type="evidence" value="ECO:0007669"/>
    <property type="project" value="UniProtKB-KW"/>
</dbReference>
<gene>
    <name evidence="9" type="ORF">CEY00_Acc03888</name>
</gene>
<dbReference type="OrthoDB" id="1579323at2759"/>
<dbReference type="InterPro" id="IPR036388">
    <property type="entry name" value="WH-like_DNA-bd_sf"/>
</dbReference>
<sequence>MAVDFILSIGANIIEYLIDPIGRQLGYLIYYKSNLESLRNEVKRVEERRGAMQHSVDDAKRNGDLIRPDVEGWFTRVDGHNKVAESILENDTEAKKRCLNWLWCPNMKLRYSLSRKAKKNAEEAAKLYSEGNFTKVSYRQTPQGIEVISTQGIKVFESRRQIMEKVIEVLKDDSVNMIGICGMGGVGKTTLVKDIAKRAKEEKLFNEVVISVVSQNPDEKKIQGEIADMLGLKFEEESTFGRASKLHERLRTIQRILVVLDDVWKRIELSDIGIPFGDAHKGCKILLTSRNEEVCDDMGAQTKFPVDVLPEEEAWNLFKEMARITDNTTNLHSIQMAVSNECRGLPIAIVTVGRALNGKDDEPSWNSALEQLRKSIGKNIRGVEKDVFKLLEWSYNYLESEEAKKCFLLCSLFPEDSNIPIEDIVRYGIGLDLFVSIDSIGQARDRVHGYVGNLKKCYLLLDSEVEECVKIHDVIRDVAISIASREENSFMVRCDEELKDWPENDRHKHNAVISMRCIGMPNNLVFPKLQLLQIQSNRYIFQEFPKSFFEGMKELKVVALLEMSFQSLPASLRCLTNLRTLSLFSYRLTEIDLSIIGALENLEILSFVGLQVHELPEEMGNLTHLKILDLLNSDIGRVPPGILSRLSKLEELYLGTIFQKGSYTEDGIDEGNALITELESLPNLVSLTISLPRIEYWPRDLVLKKVKKFDIALMRTPPRYSLVCNYLLPNKLELGEFDISVHMLAAGLKMLWKSAKILNLRSIAGLMNIVSDFFDLEEVYFGNLIKLSIDDCKDLECLVNTTNHGQLSIKAFTALEDLNLSVLPKLTHLWKGPTQLVWLCNLRSVRVYWCNNLESVFSIYIARNLVQLEKLDIQFSEKMEVIVSSEGAGEHEIEATTAANKIEFPKLTQLRLHSLQSLATICRAVDIAIVLPRLKMLSLGNMPMLNCLCIASGSEYNTTVQPLFHNEDTLTSIETLKVSFMDNLIEIWPRDVKAKLREMRVNKCPKLTNILSPSNLKCMQNLEKLIIAECESVKVAFDVGALNADEDHGAARALPSLDNLVLGGLPNLTHVWANYSPRIQGFQNLRSLGVYRCDSLRILFSPIIAKLLVKLEQLEIGNCVGMKAIIACEQEVDDKGMRNTIIFPRLTEVELKDLPNLMSFFLQAYTIEGTFLKCLVLHKIPKLIGLWPASESNFDTPMHSLFNQKDTLTSIETLEVYDMNNLIEIWPRDVKAKLREMRVNKCPKLTNILSPSNLKCMQNLEELIIAECESVKLAFDGGALNAGEDHGAATALPSLDHLELNGLPNLTHVWANYSPGIQGFQNLRSLGVYRCDSLRILFSPIIAKLLVKLEQLEIRNCVGMKAIIAWEQEVDDEGMRNTIIFPRLTEVQLKNLPNLMSFCPQAYTIEGTFLKTVEVVNCPETMVLPLAFQLM</sequence>
<keyword evidence="6" id="KW-0175">Coiled coil</keyword>
<name>A0A2R6RU19_ACTCC</name>
<reference evidence="9 10" key="1">
    <citation type="submission" date="2017-07" db="EMBL/GenBank/DDBJ databases">
        <title>An improved, manually edited Actinidia chinensis var. chinensis (kiwifruit) genome highlights the challenges associated with draft genomes and gene prediction in plants.</title>
        <authorList>
            <person name="Pilkington S."/>
            <person name="Crowhurst R."/>
            <person name="Hilario E."/>
            <person name="Nardozza S."/>
            <person name="Fraser L."/>
            <person name="Peng Y."/>
            <person name="Gunaseelan K."/>
            <person name="Simpson R."/>
            <person name="Tahir J."/>
            <person name="Deroles S."/>
            <person name="Templeton K."/>
            <person name="Luo Z."/>
            <person name="Davy M."/>
            <person name="Cheng C."/>
            <person name="Mcneilage M."/>
            <person name="Scaglione D."/>
            <person name="Liu Y."/>
            <person name="Zhang Q."/>
            <person name="Datson P."/>
            <person name="De Silva N."/>
            <person name="Gardiner S."/>
            <person name="Bassett H."/>
            <person name="Chagne D."/>
            <person name="Mccallum J."/>
            <person name="Dzierzon H."/>
            <person name="Deng C."/>
            <person name="Wang Y.-Y."/>
            <person name="Barron N."/>
            <person name="Manako K."/>
            <person name="Bowen J."/>
            <person name="Foster T."/>
            <person name="Erridge Z."/>
            <person name="Tiffin H."/>
            <person name="Waite C."/>
            <person name="Davies K."/>
            <person name="Grierson E."/>
            <person name="Laing W."/>
            <person name="Kirk R."/>
            <person name="Chen X."/>
            <person name="Wood M."/>
            <person name="Montefiori M."/>
            <person name="Brummell D."/>
            <person name="Schwinn K."/>
            <person name="Catanach A."/>
            <person name="Fullerton C."/>
            <person name="Li D."/>
            <person name="Meiyalaghan S."/>
            <person name="Nieuwenhuizen N."/>
            <person name="Read N."/>
            <person name="Prakash R."/>
            <person name="Hunter D."/>
            <person name="Zhang H."/>
            <person name="Mckenzie M."/>
            <person name="Knabel M."/>
            <person name="Harris A."/>
            <person name="Allan A."/>
            <person name="Chen A."/>
            <person name="Janssen B."/>
            <person name="Plunkett B."/>
            <person name="Dwamena C."/>
            <person name="Voogd C."/>
            <person name="Leif D."/>
            <person name="Lafferty D."/>
            <person name="Souleyre E."/>
            <person name="Varkonyi-Gasic E."/>
            <person name="Gambi F."/>
            <person name="Hanley J."/>
            <person name="Yao J.-L."/>
            <person name="Cheung J."/>
            <person name="David K."/>
            <person name="Warren B."/>
            <person name="Marsh K."/>
            <person name="Snowden K."/>
            <person name="Lin-Wang K."/>
            <person name="Brian L."/>
            <person name="Martinez-Sanchez M."/>
            <person name="Wang M."/>
            <person name="Ileperuma N."/>
            <person name="Macnee N."/>
            <person name="Campin R."/>
            <person name="Mcatee P."/>
            <person name="Drummond R."/>
            <person name="Espley R."/>
            <person name="Ireland H."/>
            <person name="Wu R."/>
            <person name="Atkinson R."/>
            <person name="Karunairetnam S."/>
            <person name="Bulley S."/>
            <person name="Chunkath S."/>
            <person name="Hanley Z."/>
            <person name="Storey R."/>
            <person name="Thrimawithana A."/>
            <person name="Thomson S."/>
            <person name="David C."/>
            <person name="Testolin R."/>
        </authorList>
    </citation>
    <scope>NUCLEOTIDE SEQUENCE [LARGE SCALE GENOMIC DNA]</scope>
    <source>
        <strain evidence="10">cv. Red5</strain>
        <tissue evidence="9">Young leaf</tissue>
    </source>
</reference>
<dbReference type="Gramene" id="PSS33501">
    <property type="protein sequence ID" value="PSS33501"/>
    <property type="gene ID" value="CEY00_Acc03888"/>
</dbReference>
<dbReference type="SUPFAM" id="SSF52540">
    <property type="entry name" value="P-loop containing nucleoside triphosphate hydrolases"/>
    <property type="match status" value="1"/>
</dbReference>
<evidence type="ECO:0000256" key="1">
    <source>
        <dbReference type="ARBA" id="ARBA00008894"/>
    </source>
</evidence>
<protein>
    <submittedName>
        <fullName evidence="9">Disease resistance protein</fullName>
    </submittedName>
</protein>
<dbReference type="InterPro" id="IPR050905">
    <property type="entry name" value="Plant_NBS-LRR"/>
</dbReference>
<feature type="domain" description="Disease resistance protein At4g27190-like leucine-rich repeats" evidence="8">
    <location>
        <begin position="756"/>
        <end position="874"/>
    </location>
</feature>
<evidence type="ECO:0000256" key="2">
    <source>
        <dbReference type="ARBA" id="ARBA00022614"/>
    </source>
</evidence>
<dbReference type="InterPro" id="IPR002182">
    <property type="entry name" value="NB-ARC"/>
</dbReference>
<evidence type="ECO:0000313" key="9">
    <source>
        <dbReference type="EMBL" id="PSS33501.1"/>
    </source>
</evidence>
<dbReference type="EMBL" id="NKQK01000003">
    <property type="protein sequence ID" value="PSS33501.1"/>
    <property type="molecule type" value="Genomic_DNA"/>
</dbReference>
<comment type="similarity">
    <text evidence="1">Belongs to the disease resistance NB-LRR family.</text>
</comment>
<evidence type="ECO:0000259" key="7">
    <source>
        <dbReference type="Pfam" id="PF00931"/>
    </source>
</evidence>
<dbReference type="InParanoid" id="A0A2R6RU19"/>
<feature type="domain" description="NB-ARC" evidence="7">
    <location>
        <begin position="161"/>
        <end position="322"/>
    </location>
</feature>
<feature type="coiled-coil region" evidence="6">
    <location>
        <begin position="28"/>
        <end position="62"/>
    </location>
</feature>
<dbReference type="GO" id="GO:0005524">
    <property type="term" value="F:ATP binding"/>
    <property type="evidence" value="ECO:0007669"/>
    <property type="project" value="UniProtKB-KW"/>
</dbReference>
<dbReference type="Gene3D" id="3.40.50.300">
    <property type="entry name" value="P-loop containing nucleotide triphosphate hydrolases"/>
    <property type="match status" value="1"/>
</dbReference>
<feature type="domain" description="Disease resistance protein At4g27190-like leucine-rich repeats" evidence="8">
    <location>
        <begin position="1212"/>
        <end position="1357"/>
    </location>
</feature>
<dbReference type="Gene3D" id="1.10.10.10">
    <property type="entry name" value="Winged helix-like DNA-binding domain superfamily/Winged helix DNA-binding domain"/>
    <property type="match status" value="1"/>
</dbReference>
<dbReference type="InterPro" id="IPR042197">
    <property type="entry name" value="Apaf_helical"/>
</dbReference>
<comment type="caution">
    <text evidence="9">The sequence shown here is derived from an EMBL/GenBank/DDBJ whole genome shotgun (WGS) entry which is preliminary data.</text>
</comment>
<feature type="domain" description="Disease resistance protein At4g27190-like leucine-rich repeats" evidence="8">
    <location>
        <begin position="973"/>
        <end position="1119"/>
    </location>
</feature>